<evidence type="ECO:0000313" key="1">
    <source>
        <dbReference type="EMBL" id="RUO61014.1"/>
    </source>
</evidence>
<dbReference type="Proteomes" id="UP000288127">
    <property type="component" value="Unassembled WGS sequence"/>
</dbReference>
<reference evidence="2" key="1">
    <citation type="journal article" date="2018" name="Front. Microbiol.">
        <title>Genome-Based Analysis Reveals the Taxonomy and Diversity of the Family Idiomarinaceae.</title>
        <authorList>
            <person name="Liu Y."/>
            <person name="Lai Q."/>
            <person name="Shao Z."/>
        </authorList>
    </citation>
    <scope>NUCLEOTIDE SEQUENCE [LARGE SCALE GENOMIC DNA]</scope>
    <source>
        <strain evidence="2">PIM1</strain>
    </source>
</reference>
<dbReference type="AlphaFoldDB" id="A0A432YJ86"/>
<gene>
    <name evidence="1" type="ORF">CWI76_01695</name>
</gene>
<organism evidence="1 2">
    <name type="scientific">Pseudidiomarina marina</name>
    <dbReference type="NCBI Taxonomy" id="502366"/>
    <lineage>
        <taxon>Bacteria</taxon>
        <taxon>Pseudomonadati</taxon>
        <taxon>Pseudomonadota</taxon>
        <taxon>Gammaproteobacteria</taxon>
        <taxon>Alteromonadales</taxon>
        <taxon>Idiomarinaceae</taxon>
        <taxon>Pseudidiomarina</taxon>
    </lineage>
</organism>
<evidence type="ECO:0000313" key="2">
    <source>
        <dbReference type="Proteomes" id="UP000288127"/>
    </source>
</evidence>
<dbReference type="OrthoDB" id="8612466at2"/>
<accession>A0A432YJ86</accession>
<dbReference type="EMBL" id="PIPZ01000001">
    <property type="protein sequence ID" value="RUO61014.1"/>
    <property type="molecule type" value="Genomic_DNA"/>
</dbReference>
<keyword evidence="2" id="KW-1185">Reference proteome</keyword>
<comment type="caution">
    <text evidence="1">The sequence shown here is derived from an EMBL/GenBank/DDBJ whole genome shotgun (WGS) entry which is preliminary data.</text>
</comment>
<name>A0A432YJ86_9GAMM</name>
<proteinExistence type="predicted"/>
<dbReference type="Gene3D" id="3.30.420.40">
    <property type="match status" value="1"/>
</dbReference>
<sequence length="170" mass="19141">MAWRPHLIFEFIRSLFSFDLLVELSENKITMQKFSTGQFIEIEPWISLEGGKGKEKIKAIGREAKSLSGPTIQTTNPFSHTRSFIGNFTLAEKILQHGIFTLNSSKLRTAPRVIMHQLEKTDGGLSDIEERVLRELAIGMGAREVLIHTGSKINVRAQSYDDIKAKIKAT</sequence>
<protein>
    <submittedName>
        <fullName evidence="1">Rod shape-determining protein MreB</fullName>
    </submittedName>
</protein>